<accession>A0ACC6RGU5</accession>
<protein>
    <submittedName>
        <fullName evidence="1">Uncharacterized protein</fullName>
    </submittedName>
</protein>
<evidence type="ECO:0000313" key="2">
    <source>
        <dbReference type="Proteomes" id="UP001392318"/>
    </source>
</evidence>
<evidence type="ECO:0000313" key="1">
    <source>
        <dbReference type="EMBL" id="MEM5400790.1"/>
    </source>
</evidence>
<gene>
    <name evidence="1" type="ORF">VSR83_11925</name>
</gene>
<keyword evidence="2" id="KW-1185">Reference proteome</keyword>
<dbReference type="EMBL" id="JAYMRU010000007">
    <property type="protein sequence ID" value="MEM5400790.1"/>
    <property type="molecule type" value="Genomic_DNA"/>
</dbReference>
<dbReference type="Proteomes" id="UP001392318">
    <property type="component" value="Unassembled WGS sequence"/>
</dbReference>
<proteinExistence type="predicted"/>
<reference evidence="1" key="1">
    <citation type="submission" date="2024-01" db="EMBL/GenBank/DDBJ databases">
        <title>The diversity of rhizobia nodulating Mimosa spp. in eleven states of Brazil covering several biomes is determined by host plant, location, and edaphic factors.</title>
        <authorList>
            <person name="Rouws L."/>
            <person name="Barauna A."/>
            <person name="Beukes C."/>
            <person name="De Faria S.M."/>
            <person name="Gross E."/>
            <person name="Dos Reis Junior F.B."/>
            <person name="Simon M."/>
            <person name="Maluk M."/>
            <person name="Odee D.W."/>
            <person name="Kenicer G."/>
            <person name="Young J.P.W."/>
            <person name="Reis V.M."/>
            <person name="Zilli J."/>
            <person name="James E.K."/>
        </authorList>
    </citation>
    <scope>NUCLEOTIDE SEQUENCE</scope>
    <source>
        <strain evidence="1">JPY452</strain>
    </source>
</reference>
<organism evidence="1 2">
    <name type="scientific">Paraburkholderia unamae</name>
    <dbReference type="NCBI Taxonomy" id="219649"/>
    <lineage>
        <taxon>Bacteria</taxon>
        <taxon>Pseudomonadati</taxon>
        <taxon>Pseudomonadota</taxon>
        <taxon>Betaproteobacteria</taxon>
        <taxon>Burkholderiales</taxon>
        <taxon>Burkholderiaceae</taxon>
        <taxon>Paraburkholderia</taxon>
    </lineage>
</organism>
<comment type="caution">
    <text evidence="1">The sequence shown here is derived from an EMBL/GenBank/DDBJ whole genome shotgun (WGS) entry which is preliminary data.</text>
</comment>
<sequence length="113" mass="13174">MYYESFSQYVSNDVVSADLEPADVGEDLAVYRRIWAAVLIQAIRDYEAIYQQEQGKHDPRCKKFDAEELKRWFASDEISAGSFAWICSILSLDTKLVRAKVYENPMVLFERHK</sequence>
<name>A0ACC6RGU5_9BURK</name>